<gene>
    <name evidence="3" type="ORF">METZ01_LOCUS279408</name>
</gene>
<dbReference type="PRINTS" id="PR00081">
    <property type="entry name" value="GDHRDH"/>
</dbReference>
<dbReference type="PANTHER" id="PTHR24322">
    <property type="entry name" value="PKSB"/>
    <property type="match status" value="1"/>
</dbReference>
<keyword evidence="2" id="KW-0560">Oxidoreductase</keyword>
<dbReference type="PANTHER" id="PTHR24322:SF736">
    <property type="entry name" value="RETINOL DEHYDROGENASE 10"/>
    <property type="match status" value="1"/>
</dbReference>
<accession>A0A382KNX6</accession>
<dbReference type="InterPro" id="IPR036291">
    <property type="entry name" value="NAD(P)-bd_dom_sf"/>
</dbReference>
<sequence length="283" mass="30628">MEIINKRVVVTGAASGIGKALALAFKQADARSVVVVDINTDGVEKTAKEIDGIAITADVAKEKDIENVIQKANASAGGIDIFCSNAGIGGTPGFIEVESSDWQHIWEVNVMSHIFAAKHLIPQMLEQGGGYLVNTASAAGLLSQPGVASYAVTKAAAVSFAEWIKITFGKRGIGVSCLCPQGVRTPMLTEPFEDLVGVDGIIEPAVVAEDTLDAIKNEKFLITPHEEVLNYIKYKASDRDGWINSMQKFQEQFEESFSALKDFQDLRTTEMENWLESTSNKKE</sequence>
<dbReference type="InterPro" id="IPR002347">
    <property type="entry name" value="SDR_fam"/>
</dbReference>
<reference evidence="3" key="1">
    <citation type="submission" date="2018-05" db="EMBL/GenBank/DDBJ databases">
        <authorList>
            <person name="Lanie J.A."/>
            <person name="Ng W.-L."/>
            <person name="Kazmierczak K.M."/>
            <person name="Andrzejewski T.M."/>
            <person name="Davidsen T.M."/>
            <person name="Wayne K.J."/>
            <person name="Tettelin H."/>
            <person name="Glass J.I."/>
            <person name="Rusch D."/>
            <person name="Podicherti R."/>
            <person name="Tsui H.-C.T."/>
            <person name="Winkler M.E."/>
        </authorList>
    </citation>
    <scope>NUCLEOTIDE SEQUENCE</scope>
</reference>
<evidence type="ECO:0000256" key="1">
    <source>
        <dbReference type="ARBA" id="ARBA00006484"/>
    </source>
</evidence>
<organism evidence="3">
    <name type="scientific">marine metagenome</name>
    <dbReference type="NCBI Taxonomy" id="408172"/>
    <lineage>
        <taxon>unclassified sequences</taxon>
        <taxon>metagenomes</taxon>
        <taxon>ecological metagenomes</taxon>
    </lineage>
</organism>
<dbReference type="CDD" id="cd05233">
    <property type="entry name" value="SDR_c"/>
    <property type="match status" value="1"/>
</dbReference>
<evidence type="ECO:0000256" key="2">
    <source>
        <dbReference type="ARBA" id="ARBA00023002"/>
    </source>
</evidence>
<proteinExistence type="inferred from homology"/>
<comment type="similarity">
    <text evidence="1">Belongs to the short-chain dehydrogenases/reductases (SDR) family.</text>
</comment>
<protein>
    <recommendedName>
        <fullName evidence="4">Short-chain dehydrogenase</fullName>
    </recommendedName>
</protein>
<dbReference type="EMBL" id="UINC01082101">
    <property type="protein sequence ID" value="SVC26554.1"/>
    <property type="molecule type" value="Genomic_DNA"/>
</dbReference>
<dbReference type="GO" id="GO:0016616">
    <property type="term" value="F:oxidoreductase activity, acting on the CH-OH group of donors, NAD or NADP as acceptor"/>
    <property type="evidence" value="ECO:0007669"/>
    <property type="project" value="TreeGrafter"/>
</dbReference>
<dbReference type="Gene3D" id="3.40.50.720">
    <property type="entry name" value="NAD(P)-binding Rossmann-like Domain"/>
    <property type="match status" value="1"/>
</dbReference>
<evidence type="ECO:0008006" key="4">
    <source>
        <dbReference type="Google" id="ProtNLM"/>
    </source>
</evidence>
<name>A0A382KNX6_9ZZZZ</name>
<dbReference type="Pfam" id="PF00106">
    <property type="entry name" value="adh_short"/>
    <property type="match status" value="1"/>
</dbReference>
<dbReference type="PRINTS" id="PR00080">
    <property type="entry name" value="SDRFAMILY"/>
</dbReference>
<evidence type="ECO:0000313" key="3">
    <source>
        <dbReference type="EMBL" id="SVC26554.1"/>
    </source>
</evidence>
<dbReference type="AlphaFoldDB" id="A0A382KNX6"/>
<dbReference type="SUPFAM" id="SSF51735">
    <property type="entry name" value="NAD(P)-binding Rossmann-fold domains"/>
    <property type="match status" value="1"/>
</dbReference>